<dbReference type="GO" id="GO:0051539">
    <property type="term" value="F:4 iron, 4 sulfur cluster binding"/>
    <property type="evidence" value="ECO:0007669"/>
    <property type="project" value="UniProtKB-KW"/>
</dbReference>
<comment type="similarity">
    <text evidence="1">Belongs to the complex I 51 kDa subunit family.</text>
</comment>
<evidence type="ECO:0000259" key="6">
    <source>
        <dbReference type="SMART" id="SM00928"/>
    </source>
</evidence>
<dbReference type="SUPFAM" id="SSF142019">
    <property type="entry name" value="Nqo1 FMN-binding domain-like"/>
    <property type="match status" value="1"/>
</dbReference>
<dbReference type="AlphaFoldDB" id="A0A2T2WXG7"/>
<dbReference type="GO" id="GO:0008137">
    <property type="term" value="F:NADH dehydrogenase (ubiquinone) activity"/>
    <property type="evidence" value="ECO:0007669"/>
    <property type="project" value="InterPro"/>
</dbReference>
<dbReference type="InterPro" id="IPR001949">
    <property type="entry name" value="NADH-UbQ_OxRdtase_51kDa_CS"/>
</dbReference>
<dbReference type="PROSITE" id="PS00645">
    <property type="entry name" value="COMPLEX1_51K_2"/>
    <property type="match status" value="1"/>
</dbReference>
<dbReference type="InterPro" id="IPR037225">
    <property type="entry name" value="Nuo51_FMN-bd_sf"/>
</dbReference>
<protein>
    <submittedName>
        <fullName evidence="7">Electron transport complex protein RnfC</fullName>
    </submittedName>
</protein>
<sequence length="405" mass="43372">MTEIRRLLPETGIMSGPTSVERLTERGFERAMARAMLMTPSDIIAEVSQSGIKGRGGAAFPTGLKWSMVSQAPGAQKYVVMNADESELGTFKDRVLLEQDPLGPLSGLVIAAHAVGARKAFCYIRGEYREVEQVLAAAIETLRRVGLVGPDTVEVEIRRGAGAYIAGEETALFNSIEGMRPEPRVKPPFPTNKGLWGSPTLIQNVETLANVAVLFAHDVEWFKAYGTKDTPGTKLVALSGHIHRPGVYEVPFGTPVADILNAPELGGSVAGTGRLGAVLLGGAAGTFLNAAEVQNTLLDYPSLSKVGASIGSGAMMVFDDTVDLTWVLTKMARFFAEESCGQCVPCRIGTRRILEIAESGNLWSRTQDLRELGQAMRDASICGLGQTAPLALLSALDRPELRHHD</sequence>
<feature type="domain" description="NADH-ubiquinone oxidoreductase 51kDa subunit iron-sulphur binding" evidence="6">
    <location>
        <begin position="325"/>
        <end position="369"/>
    </location>
</feature>
<proteinExistence type="inferred from homology"/>
<dbReference type="InterPro" id="IPR019575">
    <property type="entry name" value="Nuop51_4Fe4S-bd"/>
</dbReference>
<dbReference type="InterPro" id="IPR011538">
    <property type="entry name" value="Nuo51_FMN-bd"/>
</dbReference>
<evidence type="ECO:0000256" key="1">
    <source>
        <dbReference type="ARBA" id="ARBA00007523"/>
    </source>
</evidence>
<dbReference type="PANTHER" id="PTHR43578:SF3">
    <property type="entry name" value="NADH-QUINONE OXIDOREDUCTASE SUBUNIT F"/>
    <property type="match status" value="1"/>
</dbReference>
<keyword evidence="3" id="KW-0479">Metal-binding</keyword>
<keyword evidence="2" id="KW-0004">4Fe-4S</keyword>
<comment type="caution">
    <text evidence="7">The sequence shown here is derived from an EMBL/GenBank/DDBJ whole genome shotgun (WGS) entry which is preliminary data.</text>
</comment>
<reference evidence="7 8" key="1">
    <citation type="journal article" date="2014" name="BMC Genomics">
        <title>Comparison of environmental and isolate Sulfobacillus genomes reveals diverse carbon, sulfur, nitrogen, and hydrogen metabolisms.</title>
        <authorList>
            <person name="Justice N.B."/>
            <person name="Norman A."/>
            <person name="Brown C.T."/>
            <person name="Singh A."/>
            <person name="Thomas B.C."/>
            <person name="Banfield J.F."/>
        </authorList>
    </citation>
    <scope>NUCLEOTIDE SEQUENCE [LARGE SCALE GENOMIC DNA]</scope>
    <source>
        <strain evidence="7">AMDSBA1</strain>
    </source>
</reference>
<dbReference type="Gene3D" id="3.10.20.600">
    <property type="match status" value="1"/>
</dbReference>
<evidence type="ECO:0000313" key="8">
    <source>
        <dbReference type="Proteomes" id="UP000242699"/>
    </source>
</evidence>
<gene>
    <name evidence="7" type="ORF">C7B43_12790</name>
</gene>
<dbReference type="InterPro" id="IPR037207">
    <property type="entry name" value="Nuop51_4Fe4S-bd_sf"/>
</dbReference>
<evidence type="ECO:0000256" key="3">
    <source>
        <dbReference type="ARBA" id="ARBA00022723"/>
    </source>
</evidence>
<keyword evidence="4" id="KW-0408">Iron</keyword>
<keyword evidence="5" id="KW-0411">Iron-sulfur</keyword>
<evidence type="ECO:0000256" key="2">
    <source>
        <dbReference type="ARBA" id="ARBA00022485"/>
    </source>
</evidence>
<dbReference type="Proteomes" id="UP000242699">
    <property type="component" value="Unassembled WGS sequence"/>
</dbReference>
<dbReference type="PANTHER" id="PTHR43578">
    <property type="entry name" value="NADH-QUINONE OXIDOREDUCTASE SUBUNIT F"/>
    <property type="match status" value="1"/>
</dbReference>
<evidence type="ECO:0000256" key="4">
    <source>
        <dbReference type="ARBA" id="ARBA00023004"/>
    </source>
</evidence>
<dbReference type="Pfam" id="PF01512">
    <property type="entry name" value="Complex1_51K"/>
    <property type="match status" value="1"/>
</dbReference>
<organism evidence="7 8">
    <name type="scientific">Sulfobacillus benefaciens</name>
    <dbReference type="NCBI Taxonomy" id="453960"/>
    <lineage>
        <taxon>Bacteria</taxon>
        <taxon>Bacillati</taxon>
        <taxon>Bacillota</taxon>
        <taxon>Clostridia</taxon>
        <taxon>Eubacteriales</taxon>
        <taxon>Clostridiales Family XVII. Incertae Sedis</taxon>
        <taxon>Sulfobacillus</taxon>
    </lineage>
</organism>
<dbReference type="GO" id="GO:0010181">
    <property type="term" value="F:FMN binding"/>
    <property type="evidence" value="ECO:0007669"/>
    <property type="project" value="InterPro"/>
</dbReference>
<evidence type="ECO:0000256" key="5">
    <source>
        <dbReference type="ARBA" id="ARBA00023014"/>
    </source>
</evidence>
<dbReference type="Gene3D" id="1.20.1440.230">
    <property type="entry name" value="NADH-ubiquinone oxidoreductase 51kDa subunit, iron-sulphur binding domain"/>
    <property type="match status" value="1"/>
</dbReference>
<dbReference type="EMBL" id="PXYT01000031">
    <property type="protein sequence ID" value="PSR26906.1"/>
    <property type="molecule type" value="Genomic_DNA"/>
</dbReference>
<dbReference type="Pfam" id="PF10589">
    <property type="entry name" value="NADH_4Fe-4S"/>
    <property type="match status" value="1"/>
</dbReference>
<dbReference type="SUPFAM" id="SSF140490">
    <property type="entry name" value="Nqo1C-terminal domain-like"/>
    <property type="match status" value="1"/>
</dbReference>
<dbReference type="SMART" id="SM00928">
    <property type="entry name" value="NADH_4Fe-4S"/>
    <property type="match status" value="1"/>
</dbReference>
<evidence type="ECO:0000313" key="7">
    <source>
        <dbReference type="EMBL" id="PSR26906.1"/>
    </source>
</evidence>
<accession>A0A2T2WXG7</accession>
<dbReference type="SUPFAM" id="SSF142984">
    <property type="entry name" value="Nqo1 middle domain-like"/>
    <property type="match status" value="1"/>
</dbReference>
<dbReference type="GO" id="GO:0046872">
    <property type="term" value="F:metal ion binding"/>
    <property type="evidence" value="ECO:0007669"/>
    <property type="project" value="UniProtKB-KW"/>
</dbReference>
<name>A0A2T2WXG7_9FIRM</name>
<dbReference type="Gene3D" id="3.40.50.11540">
    <property type="entry name" value="NADH-ubiquinone oxidoreductase 51kDa subunit"/>
    <property type="match status" value="1"/>
</dbReference>